<name>A0A9P1GJF0_9DINO</name>
<accession>A0A9P1GJF0</accession>
<dbReference type="AlphaFoldDB" id="A0A9P1GJF0"/>
<comment type="caution">
    <text evidence="1">The sequence shown here is derived from an EMBL/GenBank/DDBJ whole genome shotgun (WGS) entry which is preliminary data.</text>
</comment>
<dbReference type="EMBL" id="CAMXCT020006567">
    <property type="protein sequence ID" value="CAL1169511.1"/>
    <property type="molecule type" value="Genomic_DNA"/>
</dbReference>
<evidence type="ECO:0000313" key="2">
    <source>
        <dbReference type="EMBL" id="CAL1169511.1"/>
    </source>
</evidence>
<evidence type="ECO:0000313" key="4">
    <source>
        <dbReference type="Proteomes" id="UP001152797"/>
    </source>
</evidence>
<organism evidence="1">
    <name type="scientific">Cladocopium goreaui</name>
    <dbReference type="NCBI Taxonomy" id="2562237"/>
    <lineage>
        <taxon>Eukaryota</taxon>
        <taxon>Sar</taxon>
        <taxon>Alveolata</taxon>
        <taxon>Dinophyceae</taxon>
        <taxon>Suessiales</taxon>
        <taxon>Symbiodiniaceae</taxon>
        <taxon>Cladocopium</taxon>
    </lineage>
</organism>
<proteinExistence type="predicted"/>
<protein>
    <submittedName>
        <fullName evidence="3">Reticulocyte-binding protein 2-like a</fullName>
    </submittedName>
</protein>
<reference evidence="1" key="1">
    <citation type="submission" date="2022-10" db="EMBL/GenBank/DDBJ databases">
        <authorList>
            <person name="Chen Y."/>
            <person name="Dougan E. K."/>
            <person name="Chan C."/>
            <person name="Rhodes N."/>
            <person name="Thang M."/>
        </authorList>
    </citation>
    <scope>NUCLEOTIDE SEQUENCE</scope>
</reference>
<dbReference type="EMBL" id="CAMXCT010006567">
    <property type="protein sequence ID" value="CAI4016136.1"/>
    <property type="molecule type" value="Genomic_DNA"/>
</dbReference>
<evidence type="ECO:0000313" key="1">
    <source>
        <dbReference type="EMBL" id="CAI4016136.1"/>
    </source>
</evidence>
<gene>
    <name evidence="1" type="ORF">C1SCF055_LOCUS40900</name>
</gene>
<dbReference type="Proteomes" id="UP001152797">
    <property type="component" value="Unassembled WGS sequence"/>
</dbReference>
<keyword evidence="4" id="KW-1185">Reference proteome</keyword>
<reference evidence="2" key="2">
    <citation type="submission" date="2024-04" db="EMBL/GenBank/DDBJ databases">
        <authorList>
            <person name="Chen Y."/>
            <person name="Shah S."/>
            <person name="Dougan E. K."/>
            <person name="Thang M."/>
            <person name="Chan C."/>
        </authorList>
    </citation>
    <scope>NUCLEOTIDE SEQUENCE [LARGE SCALE GENOMIC DNA]</scope>
</reference>
<evidence type="ECO:0000313" key="3">
    <source>
        <dbReference type="EMBL" id="CAL4803448.1"/>
    </source>
</evidence>
<sequence>MLEEFRQRIRRSVSAEWDHFLHQGEEVFVAESALDTCDWDPRRAFLFARDLAIAVKKTRHLASQAVSHPSFSNQRFPIDAVVAALTVAKLQPKVALAVLFGEPPNWPAPAAGYAAPEAEEDSTCCIV</sequence>
<dbReference type="EMBL" id="CAMXCT030006567">
    <property type="protein sequence ID" value="CAL4803448.1"/>
    <property type="molecule type" value="Genomic_DNA"/>
</dbReference>
<dbReference type="OrthoDB" id="10649801at2759"/>